<dbReference type="GO" id="GO:0033588">
    <property type="term" value="C:elongator holoenzyme complex"/>
    <property type="evidence" value="ECO:0007669"/>
    <property type="project" value="InterPro"/>
</dbReference>
<dbReference type="GO" id="GO:0002098">
    <property type="term" value="P:tRNA wobble uridine modification"/>
    <property type="evidence" value="ECO:0007669"/>
    <property type="project" value="InterPro"/>
</dbReference>
<keyword evidence="4" id="KW-1185">Reference proteome</keyword>
<comment type="similarity">
    <text evidence="2">Belongs to the ELP6 family.</text>
</comment>
<accession>A0A9W8B8T0</accession>
<proteinExistence type="inferred from homology"/>
<sequence length="303" mass="32858">MGYASLNRAVDFGPGQALPDQGTVLLTDTVGSDGSFLLHYFLANALQPLSQNTPTDSPVTAVGKALHTQLRVGPTPEARQQQSSGDLIPGNGYGVILVGLAQIFNHYLLIARKLGLNLNAYRDKRRFYFVDGVSRISPMAKFRKLFPTPISNQVTPTPTAPNAILPPIPTLGPDTDIHSASHTYLDTVFELIVQGFAGMDATRPCLVIDNLSVLWDLGLSTDAVLAFVRSCKLWAESKRGVVVLLAHADRPLLANFQAALSPTHQPSTQFEYFLKALVHLTNFVFKVEPLSSGNSRDVHGQVS</sequence>
<organism evidence="3 4">
    <name type="scientific">Dimargaris verticillata</name>
    <dbReference type="NCBI Taxonomy" id="2761393"/>
    <lineage>
        <taxon>Eukaryota</taxon>
        <taxon>Fungi</taxon>
        <taxon>Fungi incertae sedis</taxon>
        <taxon>Zoopagomycota</taxon>
        <taxon>Kickxellomycotina</taxon>
        <taxon>Dimargaritomycetes</taxon>
        <taxon>Dimargaritales</taxon>
        <taxon>Dimargaritaceae</taxon>
        <taxon>Dimargaris</taxon>
    </lineage>
</organism>
<comment type="caution">
    <text evidence="3">The sequence shown here is derived from an EMBL/GenBank/DDBJ whole genome shotgun (WGS) entry which is preliminary data.</text>
</comment>
<evidence type="ECO:0008006" key="5">
    <source>
        <dbReference type="Google" id="ProtNLM"/>
    </source>
</evidence>
<dbReference type="PANTHER" id="PTHR16184:SF6">
    <property type="entry name" value="ELONGATOR COMPLEX PROTEIN 6"/>
    <property type="match status" value="1"/>
</dbReference>
<evidence type="ECO:0000313" key="3">
    <source>
        <dbReference type="EMBL" id="KAJ1985280.1"/>
    </source>
</evidence>
<gene>
    <name evidence="3" type="ORF">H4R34_000100</name>
</gene>
<comment type="pathway">
    <text evidence="1">tRNA modification; 5-methoxycarbonylmethyl-2-thiouridine-tRNA biosynthesis.</text>
</comment>
<dbReference type="Pfam" id="PF09807">
    <property type="entry name" value="ELP6"/>
    <property type="match status" value="2"/>
</dbReference>
<name>A0A9W8B8T0_9FUNG</name>
<dbReference type="InterPro" id="IPR018627">
    <property type="entry name" value="ELP6"/>
</dbReference>
<protein>
    <recommendedName>
        <fullName evidence="5">Elongator complex protein 6</fullName>
    </recommendedName>
</protein>
<dbReference type="PANTHER" id="PTHR16184">
    <property type="entry name" value="ELONGATOR COMPLEX PROTEIN 6"/>
    <property type="match status" value="1"/>
</dbReference>
<evidence type="ECO:0000313" key="4">
    <source>
        <dbReference type="Proteomes" id="UP001151582"/>
    </source>
</evidence>
<evidence type="ECO:0000256" key="2">
    <source>
        <dbReference type="ARBA" id="ARBA00008837"/>
    </source>
</evidence>
<dbReference type="OrthoDB" id="9995306at2759"/>
<reference evidence="3" key="1">
    <citation type="submission" date="2022-07" db="EMBL/GenBank/DDBJ databases">
        <title>Phylogenomic reconstructions and comparative analyses of Kickxellomycotina fungi.</title>
        <authorList>
            <person name="Reynolds N.K."/>
            <person name="Stajich J.E."/>
            <person name="Barry K."/>
            <person name="Grigoriev I.V."/>
            <person name="Crous P."/>
            <person name="Smith M.E."/>
        </authorList>
    </citation>
    <scope>NUCLEOTIDE SEQUENCE</scope>
    <source>
        <strain evidence="3">RSA 567</strain>
    </source>
</reference>
<dbReference type="AlphaFoldDB" id="A0A9W8B8T0"/>
<dbReference type="EMBL" id="JANBQB010000002">
    <property type="protein sequence ID" value="KAJ1985280.1"/>
    <property type="molecule type" value="Genomic_DNA"/>
</dbReference>
<evidence type="ECO:0000256" key="1">
    <source>
        <dbReference type="ARBA" id="ARBA00005043"/>
    </source>
</evidence>
<dbReference type="Gene3D" id="3.40.50.300">
    <property type="entry name" value="P-loop containing nucleotide triphosphate hydrolases"/>
    <property type="match status" value="1"/>
</dbReference>
<dbReference type="InterPro" id="IPR027417">
    <property type="entry name" value="P-loop_NTPase"/>
</dbReference>
<dbReference type="Proteomes" id="UP001151582">
    <property type="component" value="Unassembled WGS sequence"/>
</dbReference>